<protein>
    <submittedName>
        <fullName evidence="2">Uncharacterized protein</fullName>
    </submittedName>
</protein>
<accession>A0A9Q3F9K2</accession>
<evidence type="ECO:0000256" key="1">
    <source>
        <dbReference type="SAM" id="MobiDB-lite"/>
    </source>
</evidence>
<organism evidence="2 3">
    <name type="scientific">Austropuccinia psidii MF-1</name>
    <dbReference type="NCBI Taxonomy" id="1389203"/>
    <lineage>
        <taxon>Eukaryota</taxon>
        <taxon>Fungi</taxon>
        <taxon>Dikarya</taxon>
        <taxon>Basidiomycota</taxon>
        <taxon>Pucciniomycotina</taxon>
        <taxon>Pucciniomycetes</taxon>
        <taxon>Pucciniales</taxon>
        <taxon>Sphaerophragmiaceae</taxon>
        <taxon>Austropuccinia</taxon>
    </lineage>
</organism>
<comment type="caution">
    <text evidence="2">The sequence shown here is derived from an EMBL/GenBank/DDBJ whole genome shotgun (WGS) entry which is preliminary data.</text>
</comment>
<reference evidence="2" key="1">
    <citation type="submission" date="2021-03" db="EMBL/GenBank/DDBJ databases">
        <title>Draft genome sequence of rust myrtle Austropuccinia psidii MF-1, a brazilian biotype.</title>
        <authorList>
            <person name="Quecine M.C."/>
            <person name="Pachon D.M.R."/>
            <person name="Bonatelli M.L."/>
            <person name="Correr F.H."/>
            <person name="Franceschini L.M."/>
            <person name="Leite T.F."/>
            <person name="Margarido G.R.A."/>
            <person name="Almeida C.A."/>
            <person name="Ferrarezi J.A."/>
            <person name="Labate C.A."/>
        </authorList>
    </citation>
    <scope>NUCLEOTIDE SEQUENCE</scope>
    <source>
        <strain evidence="2">MF-1</strain>
    </source>
</reference>
<dbReference type="Proteomes" id="UP000765509">
    <property type="component" value="Unassembled WGS sequence"/>
</dbReference>
<dbReference type="AlphaFoldDB" id="A0A9Q3F9K2"/>
<evidence type="ECO:0000313" key="3">
    <source>
        <dbReference type="Proteomes" id="UP000765509"/>
    </source>
</evidence>
<dbReference type="EMBL" id="AVOT02039010">
    <property type="protein sequence ID" value="MBW0533992.1"/>
    <property type="molecule type" value="Genomic_DNA"/>
</dbReference>
<feature type="region of interest" description="Disordered" evidence="1">
    <location>
        <begin position="23"/>
        <end position="80"/>
    </location>
</feature>
<keyword evidence="3" id="KW-1185">Reference proteome</keyword>
<feature type="compositionally biased region" description="Basic and acidic residues" evidence="1">
    <location>
        <begin position="23"/>
        <end position="34"/>
    </location>
</feature>
<evidence type="ECO:0000313" key="2">
    <source>
        <dbReference type="EMBL" id="MBW0533992.1"/>
    </source>
</evidence>
<name>A0A9Q3F9K2_9BASI</name>
<sequence length="89" mass="9613">MPLYGTPAVPQLRAHLDRGLVMEGEAQSRKEGRGPRRSSSFLGVVGTCPGISRTTLRGSGEDDAEEEENSVHDAANDSNYGKSEICFIF</sequence>
<gene>
    <name evidence="2" type="ORF">O181_073707</name>
</gene>
<proteinExistence type="predicted"/>